<evidence type="ECO:0000256" key="5">
    <source>
        <dbReference type="ARBA" id="ARBA00022801"/>
    </source>
</evidence>
<keyword evidence="7 12" id="KW-0862">Zinc</keyword>
<keyword evidence="8 12" id="KW-0067">ATP-binding</keyword>
<evidence type="ECO:0000256" key="2">
    <source>
        <dbReference type="ARBA" id="ARBA00022705"/>
    </source>
</evidence>
<dbReference type="InterPro" id="IPR040498">
    <property type="entry name" value="PriA_CRR"/>
</dbReference>
<dbReference type="Gene3D" id="3.40.1440.60">
    <property type="entry name" value="PriA, 3(prime) DNA-binding domain"/>
    <property type="match status" value="1"/>
</dbReference>
<feature type="binding site" evidence="12">
    <location>
        <position position="511"/>
    </location>
    <ligand>
        <name>Zn(2+)</name>
        <dbReference type="ChEBI" id="CHEBI:29105"/>
        <label>1</label>
    </ligand>
</feature>
<evidence type="ECO:0000313" key="15">
    <source>
        <dbReference type="EMBL" id="KRM26999.1"/>
    </source>
</evidence>
<keyword evidence="9 12" id="KW-0238">DNA-binding</keyword>
<dbReference type="CDD" id="cd17929">
    <property type="entry name" value="DEXHc_priA"/>
    <property type="match status" value="1"/>
</dbReference>
<dbReference type="Pfam" id="PF17764">
    <property type="entry name" value="PriA_3primeBD"/>
    <property type="match status" value="1"/>
</dbReference>
<dbReference type="InterPro" id="IPR001650">
    <property type="entry name" value="Helicase_C-like"/>
</dbReference>
<evidence type="ECO:0000259" key="14">
    <source>
        <dbReference type="PROSITE" id="PS51194"/>
    </source>
</evidence>
<dbReference type="GO" id="GO:0006269">
    <property type="term" value="P:DNA replication, synthesis of primer"/>
    <property type="evidence" value="ECO:0007669"/>
    <property type="project" value="UniProtKB-KW"/>
</dbReference>
<dbReference type="GO" id="GO:0043138">
    <property type="term" value="F:3'-5' DNA helicase activity"/>
    <property type="evidence" value="ECO:0007669"/>
    <property type="project" value="UniProtKB-EC"/>
</dbReference>
<keyword evidence="3 12" id="KW-0479">Metal-binding</keyword>
<dbReference type="SMART" id="SM00487">
    <property type="entry name" value="DEXDc"/>
    <property type="match status" value="1"/>
</dbReference>
<dbReference type="CDD" id="cd18804">
    <property type="entry name" value="SF2_C_priA"/>
    <property type="match status" value="1"/>
</dbReference>
<dbReference type="PANTHER" id="PTHR30580:SF0">
    <property type="entry name" value="PRIMOSOMAL PROTEIN N"/>
    <property type="match status" value="1"/>
</dbReference>
<feature type="binding site" evidence="12">
    <location>
        <position position="514"/>
    </location>
    <ligand>
        <name>Zn(2+)</name>
        <dbReference type="ChEBI" id="CHEBI:29105"/>
        <label>1</label>
    </ligand>
</feature>
<dbReference type="GO" id="GO:0006270">
    <property type="term" value="P:DNA replication initiation"/>
    <property type="evidence" value="ECO:0007669"/>
    <property type="project" value="TreeGrafter"/>
</dbReference>
<evidence type="ECO:0000313" key="16">
    <source>
        <dbReference type="Proteomes" id="UP000050949"/>
    </source>
</evidence>
<dbReference type="GO" id="GO:1990077">
    <property type="term" value="C:primosome complex"/>
    <property type="evidence" value="ECO:0007669"/>
    <property type="project" value="UniProtKB-UniRule"/>
</dbReference>
<dbReference type="FunFam" id="3.40.1440.60:FF:000001">
    <property type="entry name" value="Primosomal protein N"/>
    <property type="match status" value="1"/>
</dbReference>
<comment type="catalytic activity">
    <reaction evidence="12">
        <text>Couples ATP hydrolysis with the unwinding of duplex DNA by translocating in the 3'-5' direction.</text>
        <dbReference type="EC" id="5.6.2.4"/>
    </reaction>
</comment>
<comment type="catalytic activity">
    <reaction evidence="11 12">
        <text>ATP + H2O = ADP + phosphate + H(+)</text>
        <dbReference type="Rhea" id="RHEA:13065"/>
        <dbReference type="ChEBI" id="CHEBI:15377"/>
        <dbReference type="ChEBI" id="CHEBI:15378"/>
        <dbReference type="ChEBI" id="CHEBI:30616"/>
        <dbReference type="ChEBI" id="CHEBI:43474"/>
        <dbReference type="ChEBI" id="CHEBI:456216"/>
        <dbReference type="EC" id="5.6.2.4"/>
    </reaction>
</comment>
<comment type="caution">
    <text evidence="15">The sequence shown here is derived from an EMBL/GenBank/DDBJ whole genome shotgun (WGS) entry which is preliminary data.</text>
</comment>
<feature type="binding site" evidence="12">
    <location>
        <position position="554"/>
    </location>
    <ligand>
        <name>Zn(2+)</name>
        <dbReference type="ChEBI" id="CHEBI:29105"/>
        <label>1</label>
    </ligand>
</feature>
<evidence type="ECO:0000256" key="9">
    <source>
        <dbReference type="ARBA" id="ARBA00023125"/>
    </source>
</evidence>
<dbReference type="Proteomes" id="UP000050949">
    <property type="component" value="Unassembled WGS sequence"/>
</dbReference>
<dbReference type="GO" id="GO:0008270">
    <property type="term" value="F:zinc ion binding"/>
    <property type="evidence" value="ECO:0007669"/>
    <property type="project" value="UniProtKB-UniRule"/>
</dbReference>
<dbReference type="InterPro" id="IPR014001">
    <property type="entry name" value="Helicase_ATP-bd"/>
</dbReference>
<dbReference type="NCBIfam" id="TIGR00595">
    <property type="entry name" value="priA"/>
    <property type="match status" value="1"/>
</dbReference>
<dbReference type="InterPro" id="IPR027417">
    <property type="entry name" value="P-loop_NTPase"/>
</dbReference>
<feature type="binding site" evidence="12">
    <location>
        <position position="538"/>
    </location>
    <ligand>
        <name>Zn(2+)</name>
        <dbReference type="ChEBI" id="CHEBI:29105"/>
        <label>2</label>
    </ligand>
</feature>
<dbReference type="SUPFAM" id="SSF52540">
    <property type="entry name" value="P-loop containing nucleoside triphosphate hydrolases"/>
    <property type="match status" value="2"/>
</dbReference>
<feature type="binding site" evidence="12">
    <location>
        <position position="520"/>
    </location>
    <ligand>
        <name>Zn(2+)</name>
        <dbReference type="ChEBI" id="CHEBI:29105"/>
        <label>2</label>
    </ligand>
</feature>
<evidence type="ECO:0000256" key="12">
    <source>
        <dbReference type="HAMAP-Rule" id="MF_00983"/>
    </source>
</evidence>
<dbReference type="FunFam" id="3.40.50.300:FF:000489">
    <property type="entry name" value="Primosome assembly protein PriA"/>
    <property type="match status" value="1"/>
</dbReference>
<keyword evidence="6 12" id="KW-0347">Helicase</keyword>
<protein>
    <recommendedName>
        <fullName evidence="12">Replication restart protein PriA</fullName>
    </recommendedName>
    <alternativeName>
        <fullName evidence="12">ATP-dependent DNA helicase PriA</fullName>
        <ecNumber evidence="12">5.6.2.4</ecNumber>
    </alternativeName>
    <alternativeName>
        <fullName evidence="12">DNA 3'-5' helicase PriA</fullName>
    </alternativeName>
</protein>
<dbReference type="AlphaFoldDB" id="A0A0R1X9W2"/>
<dbReference type="InterPro" id="IPR042115">
    <property type="entry name" value="PriA_3primeBD_sf"/>
</dbReference>
<dbReference type="PROSITE" id="PS51194">
    <property type="entry name" value="HELICASE_CTER"/>
    <property type="match status" value="1"/>
</dbReference>
<proteinExistence type="inferred from homology"/>
<keyword evidence="2 12" id="KW-0235">DNA replication</keyword>
<feature type="domain" description="Helicase ATP-binding" evidence="13">
    <location>
        <begin position="283"/>
        <end position="449"/>
    </location>
</feature>
<evidence type="ECO:0000256" key="4">
    <source>
        <dbReference type="ARBA" id="ARBA00022741"/>
    </source>
</evidence>
<dbReference type="Gene3D" id="3.40.50.300">
    <property type="entry name" value="P-loop containing nucleotide triphosphate hydrolases"/>
    <property type="match status" value="2"/>
</dbReference>
<dbReference type="GO" id="GO:0003677">
    <property type="term" value="F:DNA binding"/>
    <property type="evidence" value="ECO:0007669"/>
    <property type="project" value="UniProtKB-UniRule"/>
</dbReference>
<evidence type="ECO:0000259" key="13">
    <source>
        <dbReference type="PROSITE" id="PS51192"/>
    </source>
</evidence>
<comment type="subunit">
    <text evidence="12">Component of the replication restart primosome.</text>
</comment>
<keyword evidence="4 12" id="KW-0547">Nucleotide-binding</keyword>
<comment type="cofactor">
    <cofactor evidence="12">
        <name>Zn(2+)</name>
        <dbReference type="ChEBI" id="CHEBI:29105"/>
    </cofactor>
    <text evidence="12">Binds 2 zinc ions per subunit.</text>
</comment>
<dbReference type="InterPro" id="IPR006935">
    <property type="entry name" value="Helicase/UvrB_N"/>
</dbReference>
<feature type="binding site" evidence="12">
    <location>
        <position position="523"/>
    </location>
    <ligand>
        <name>Zn(2+)</name>
        <dbReference type="ChEBI" id="CHEBI:29105"/>
        <label>2</label>
    </ligand>
</feature>
<gene>
    <name evidence="12" type="primary">priA</name>
    <name evidence="15" type="ORF">FC91_GL002781</name>
</gene>
<reference evidence="15 16" key="1">
    <citation type="journal article" date="2015" name="Genome Announc.">
        <title>Expanding the biotechnology potential of lactobacilli through comparative genomics of 213 strains and associated genera.</title>
        <authorList>
            <person name="Sun Z."/>
            <person name="Harris H.M."/>
            <person name="McCann A."/>
            <person name="Guo C."/>
            <person name="Argimon S."/>
            <person name="Zhang W."/>
            <person name="Yang X."/>
            <person name="Jeffery I.B."/>
            <person name="Cooney J.C."/>
            <person name="Kagawa T.F."/>
            <person name="Liu W."/>
            <person name="Song Y."/>
            <person name="Salvetti E."/>
            <person name="Wrobel A."/>
            <person name="Rasinkangas P."/>
            <person name="Parkhill J."/>
            <person name="Rea M.C."/>
            <person name="O'Sullivan O."/>
            <person name="Ritari J."/>
            <person name="Douillard F.P."/>
            <person name="Paul Ross R."/>
            <person name="Yang R."/>
            <person name="Briner A.E."/>
            <person name="Felis G.E."/>
            <person name="de Vos W.M."/>
            <person name="Barrangou R."/>
            <person name="Klaenhammer T.R."/>
            <person name="Caufield P.W."/>
            <person name="Cui Y."/>
            <person name="Zhang H."/>
            <person name="O'Toole P.W."/>
        </authorList>
    </citation>
    <scope>NUCLEOTIDE SEQUENCE [LARGE SCALE GENOMIC DNA]</scope>
    <source>
        <strain evidence="15 16">DSM 16991</strain>
    </source>
</reference>
<evidence type="ECO:0000256" key="7">
    <source>
        <dbReference type="ARBA" id="ARBA00022833"/>
    </source>
</evidence>
<name>A0A0R1X9W2_9LACO</name>
<evidence type="ECO:0000256" key="3">
    <source>
        <dbReference type="ARBA" id="ARBA00022723"/>
    </source>
</evidence>
<dbReference type="Pfam" id="PF04851">
    <property type="entry name" value="ResIII"/>
    <property type="match status" value="1"/>
</dbReference>
<comment type="similarity">
    <text evidence="12">Belongs to the helicase family. PriA subfamily.</text>
</comment>
<dbReference type="eggNOG" id="COG1198">
    <property type="taxonomic scope" value="Bacteria"/>
</dbReference>
<evidence type="ECO:0000256" key="10">
    <source>
        <dbReference type="ARBA" id="ARBA00023235"/>
    </source>
</evidence>
<dbReference type="GO" id="GO:0006302">
    <property type="term" value="P:double-strand break repair"/>
    <property type="evidence" value="ECO:0007669"/>
    <property type="project" value="InterPro"/>
</dbReference>
<dbReference type="GO" id="GO:0006310">
    <property type="term" value="P:DNA recombination"/>
    <property type="evidence" value="ECO:0007669"/>
    <property type="project" value="InterPro"/>
</dbReference>
<feature type="domain" description="Helicase C-terminal" evidence="14">
    <location>
        <begin position="546"/>
        <end position="705"/>
    </location>
</feature>
<organism evidence="15 16">
    <name type="scientific">Schleiferilactobacillus harbinensis DSM 16991</name>
    <dbReference type="NCBI Taxonomy" id="1122147"/>
    <lineage>
        <taxon>Bacteria</taxon>
        <taxon>Bacillati</taxon>
        <taxon>Bacillota</taxon>
        <taxon>Bacilli</taxon>
        <taxon>Lactobacillales</taxon>
        <taxon>Lactobacillaceae</taxon>
        <taxon>Schleiferilactobacillus</taxon>
    </lineage>
</organism>
<dbReference type="Pfam" id="PF18319">
    <property type="entry name" value="Zn_ribbon_PriA"/>
    <property type="match status" value="1"/>
</dbReference>
<dbReference type="GO" id="GO:0005524">
    <property type="term" value="F:ATP binding"/>
    <property type="evidence" value="ECO:0007669"/>
    <property type="project" value="UniProtKB-UniRule"/>
</dbReference>
<sequence>MGKQMTQVAQVVVDVATRQTDQPYDYAIPDDLVSVVTPGMRVVVPFGRRRLQGFVVGIQDHAAFDGKLKPIQQVMDLEPALDHELLALSKWVANTTFAFWITTMQTMLPAAMRAKYARLLVRTDQFPADDAWGRQLFGRSQTIPYPEDLTAAQTKQLRQWADQDAVRVEYKVKNQARAKTRKGVHAPTAAVLAQVTVPNRAKAQQKLLTGLQQAPFAGTLTYAQAAQHYDVSEATIHTAEEAGWLQPATLTIRRNPLDAQTERDAPKSLTPDQTAATDQFVTAVTNKQAHTFLLEGVTGSGKTEVYLQTIQAALDQGRTALMLVPEIALTPQMVHRVYARFGTAVAVLHSGLSDGEKYDEWRRIQHQQAKIVVGARSAVFAPLTNIGVIIIDEEHESSYKQDDSPRYHARNVALHRAKTFHCPVILGSATPSLESRARAEKGVYTLVRLPERINERPLPPVHIIDMRQAGGARVTPDFSPELLSALENTLAKHEQSVLMLNRRGYSAQAMCRNCGWIAKCPNCDISLTVHLAAHKLVCHYCGHEAPIPTRCPVCHSDKIRFFGTGTEKIEDQLQKLLPTARILRMDADSTRKKGGHARILKAFGSGQADILLGTQMIAKGLDFPTVTLVGVINADTALGMPDFRASERTFQLLTQVAGRAGRGDKPGAVIIQTYNPDHYAIQLASHQDYESFFRREMVVRHQGKYPPYYYTVLLTISAPSESVTAQEAYRIAGDLKPLLSKTAIVLGPTPRSITRVNNRYYYQILVKFKKEPALGRGLHNLLTNSQSLAKNHVQVAIDFEPQQIM</sequence>
<keyword evidence="10 12" id="KW-0413">Isomerase</keyword>
<dbReference type="InterPro" id="IPR041236">
    <property type="entry name" value="PriA_C"/>
</dbReference>
<dbReference type="SMART" id="SM00490">
    <property type="entry name" value="HELICc"/>
    <property type="match status" value="1"/>
</dbReference>
<feature type="binding site" evidence="12">
    <location>
        <position position="551"/>
    </location>
    <ligand>
        <name>Zn(2+)</name>
        <dbReference type="ChEBI" id="CHEBI:29105"/>
        <label>1</label>
    </ligand>
</feature>
<dbReference type="HAMAP" id="MF_00983">
    <property type="entry name" value="PriA"/>
    <property type="match status" value="1"/>
</dbReference>
<dbReference type="PROSITE" id="PS51192">
    <property type="entry name" value="HELICASE_ATP_BIND_1"/>
    <property type="match status" value="1"/>
</dbReference>
<dbReference type="EC" id="5.6.2.4" evidence="12"/>
<dbReference type="Pfam" id="PF18074">
    <property type="entry name" value="PriA_C"/>
    <property type="match status" value="1"/>
</dbReference>
<keyword evidence="1 12" id="KW-0639">Primosome</keyword>
<dbReference type="PANTHER" id="PTHR30580">
    <property type="entry name" value="PRIMOSOMAL PROTEIN N"/>
    <property type="match status" value="1"/>
</dbReference>
<dbReference type="EMBL" id="AZFW01000058">
    <property type="protein sequence ID" value="KRM26999.1"/>
    <property type="molecule type" value="Genomic_DNA"/>
</dbReference>
<comment type="function">
    <text evidence="12">Initiates the restart of stalled replication forks, which reloads the replicative helicase on sites other than the origin of replication. Recognizes and binds to abandoned replication forks and remodels them to uncover a helicase loading site. Promotes assembly of the primosome at these replication forks.</text>
</comment>
<evidence type="ECO:0000256" key="11">
    <source>
        <dbReference type="ARBA" id="ARBA00048988"/>
    </source>
</evidence>
<dbReference type="Pfam" id="PF00271">
    <property type="entry name" value="Helicase_C"/>
    <property type="match status" value="1"/>
</dbReference>
<feature type="binding site" evidence="12">
    <location>
        <position position="541"/>
    </location>
    <ligand>
        <name>Zn(2+)</name>
        <dbReference type="ChEBI" id="CHEBI:29105"/>
        <label>2</label>
    </ligand>
</feature>
<evidence type="ECO:0000256" key="1">
    <source>
        <dbReference type="ARBA" id="ARBA00022515"/>
    </source>
</evidence>
<evidence type="ECO:0000256" key="6">
    <source>
        <dbReference type="ARBA" id="ARBA00022806"/>
    </source>
</evidence>
<dbReference type="NCBIfam" id="NF004066">
    <property type="entry name" value="PRK05580.1-3"/>
    <property type="match status" value="1"/>
</dbReference>
<keyword evidence="5 12" id="KW-0378">Hydrolase</keyword>
<dbReference type="PATRIC" id="fig|1122147.4.peg.2867"/>
<dbReference type="InterPro" id="IPR041222">
    <property type="entry name" value="PriA_3primeBD"/>
</dbReference>
<dbReference type="InterPro" id="IPR005259">
    <property type="entry name" value="PriA"/>
</dbReference>
<dbReference type="GO" id="GO:0016887">
    <property type="term" value="F:ATP hydrolysis activity"/>
    <property type="evidence" value="ECO:0007669"/>
    <property type="project" value="RHEA"/>
</dbReference>
<accession>A0A0R1X9W2</accession>
<evidence type="ECO:0000256" key="8">
    <source>
        <dbReference type="ARBA" id="ARBA00022840"/>
    </source>
</evidence>